<comment type="caution">
    <text evidence="2">The sequence shown here is derived from an EMBL/GenBank/DDBJ whole genome shotgun (WGS) entry which is preliminary data.</text>
</comment>
<dbReference type="PANTHER" id="PTHR30390:SF6">
    <property type="entry name" value="DNAA INITIATOR-ASSOCIATING PROTEIN DIAA"/>
    <property type="match status" value="1"/>
</dbReference>
<feature type="domain" description="SIS" evidence="1">
    <location>
        <begin position="22"/>
        <end position="138"/>
    </location>
</feature>
<dbReference type="InterPro" id="IPR046348">
    <property type="entry name" value="SIS_dom_sf"/>
</dbReference>
<reference evidence="2" key="1">
    <citation type="journal article" date="2014" name="Int. J. Syst. Evol. Microbiol.">
        <title>Complete genome sequence of Corynebacterium casei LMG S-19264T (=DSM 44701T), isolated from a smear-ripened cheese.</title>
        <authorList>
            <consortium name="US DOE Joint Genome Institute (JGI-PGF)"/>
            <person name="Walter F."/>
            <person name="Albersmeier A."/>
            <person name="Kalinowski J."/>
            <person name="Ruckert C."/>
        </authorList>
    </citation>
    <scope>NUCLEOTIDE SEQUENCE</scope>
    <source>
        <strain evidence="2">KCTC 23430</strain>
    </source>
</reference>
<dbReference type="Gene3D" id="3.40.50.10490">
    <property type="entry name" value="Glucose-6-phosphate isomerase like protein, domain 1"/>
    <property type="match status" value="1"/>
</dbReference>
<dbReference type="AlphaFoldDB" id="A0A918XDM4"/>
<sequence length="190" mass="19725">MDHYEQIATHFQGSMECMAMAVDGVAEDLGQAADLLTATLLSDGKILVCGSGPDASTAGLLVDQLMAPLVRERPALPALRLESPVHGNGASDTGAANQARALGQQGDSLIVVVSDGGTAMQAVLSAARERNMAVIAVSNVLASALADTSYAMEAWVQPEAANRQHLVELHTGLVNCLVTLVENNLFGAEF</sequence>
<proteinExistence type="predicted"/>
<dbReference type="GO" id="GO:1901135">
    <property type="term" value="P:carbohydrate derivative metabolic process"/>
    <property type="evidence" value="ECO:0007669"/>
    <property type="project" value="InterPro"/>
</dbReference>
<keyword evidence="3" id="KW-1185">Reference proteome</keyword>
<dbReference type="Pfam" id="PF13580">
    <property type="entry name" value="SIS_2"/>
    <property type="match status" value="1"/>
</dbReference>
<keyword evidence="2" id="KW-0413">Isomerase</keyword>
<dbReference type="RefSeq" id="WP_189474363.1">
    <property type="nucleotide sequence ID" value="NZ_BMYM01000001.1"/>
</dbReference>
<reference evidence="2" key="2">
    <citation type="submission" date="2020-09" db="EMBL/GenBank/DDBJ databases">
        <authorList>
            <person name="Sun Q."/>
            <person name="Kim S."/>
        </authorList>
    </citation>
    <scope>NUCLEOTIDE SEQUENCE</scope>
    <source>
        <strain evidence="2">KCTC 23430</strain>
    </source>
</reference>
<dbReference type="GO" id="GO:0097367">
    <property type="term" value="F:carbohydrate derivative binding"/>
    <property type="evidence" value="ECO:0007669"/>
    <property type="project" value="InterPro"/>
</dbReference>
<organism evidence="2 3">
    <name type="scientific">Parahalioglobus pacificus</name>
    <dbReference type="NCBI Taxonomy" id="930806"/>
    <lineage>
        <taxon>Bacteria</taxon>
        <taxon>Pseudomonadati</taxon>
        <taxon>Pseudomonadota</taxon>
        <taxon>Gammaproteobacteria</taxon>
        <taxon>Cellvibrionales</taxon>
        <taxon>Halieaceae</taxon>
        <taxon>Parahalioglobus</taxon>
    </lineage>
</organism>
<dbReference type="GO" id="GO:0016853">
    <property type="term" value="F:isomerase activity"/>
    <property type="evidence" value="ECO:0007669"/>
    <property type="project" value="UniProtKB-KW"/>
</dbReference>
<accession>A0A918XDM4</accession>
<dbReference type="EMBL" id="BMYM01000001">
    <property type="protein sequence ID" value="GHD25913.1"/>
    <property type="molecule type" value="Genomic_DNA"/>
</dbReference>
<dbReference type="Proteomes" id="UP000644693">
    <property type="component" value="Unassembled WGS sequence"/>
</dbReference>
<dbReference type="InterPro" id="IPR050099">
    <property type="entry name" value="SIS_GmhA/DiaA_subfam"/>
</dbReference>
<name>A0A918XDM4_9GAMM</name>
<dbReference type="InterPro" id="IPR001347">
    <property type="entry name" value="SIS_dom"/>
</dbReference>
<evidence type="ECO:0000313" key="3">
    <source>
        <dbReference type="Proteomes" id="UP000644693"/>
    </source>
</evidence>
<evidence type="ECO:0000259" key="1">
    <source>
        <dbReference type="Pfam" id="PF13580"/>
    </source>
</evidence>
<dbReference type="PANTHER" id="PTHR30390">
    <property type="entry name" value="SEDOHEPTULOSE 7-PHOSPHATE ISOMERASE / DNAA INITIATOR-ASSOCIATING FACTOR FOR REPLICATION INITIATION"/>
    <property type="match status" value="1"/>
</dbReference>
<dbReference type="SUPFAM" id="SSF53697">
    <property type="entry name" value="SIS domain"/>
    <property type="match status" value="1"/>
</dbReference>
<gene>
    <name evidence="2" type="primary">gmhA</name>
    <name evidence="2" type="ORF">GCM10007053_02260</name>
</gene>
<protein>
    <submittedName>
        <fullName evidence="2">Phosphoheptose isomerase</fullName>
    </submittedName>
</protein>
<evidence type="ECO:0000313" key="2">
    <source>
        <dbReference type="EMBL" id="GHD25913.1"/>
    </source>
</evidence>